<evidence type="ECO:0000259" key="3">
    <source>
        <dbReference type="PROSITE" id="PS51462"/>
    </source>
</evidence>
<reference evidence="4 5" key="1">
    <citation type="submission" date="2014-10" db="EMBL/GenBank/DDBJ databases">
        <title>Draft genome sequence of Novosphingobium subterraneum DSM 12447.</title>
        <authorList>
            <person name="Gan H.M."/>
            <person name="Gan H.Y."/>
            <person name="Savka M.A."/>
        </authorList>
    </citation>
    <scope>NUCLEOTIDE SEQUENCE [LARGE SCALE GENOMIC DNA]</scope>
    <source>
        <strain evidence="4 5">DSM 12447</strain>
    </source>
</reference>
<dbReference type="InterPro" id="IPR020084">
    <property type="entry name" value="NUDIX_hydrolase_CS"/>
</dbReference>
<dbReference type="Pfam" id="PF00293">
    <property type="entry name" value="NUDIX"/>
    <property type="match status" value="1"/>
</dbReference>
<dbReference type="PANTHER" id="PTHR43046:SF14">
    <property type="entry name" value="MUTT_NUDIX FAMILY PROTEIN"/>
    <property type="match status" value="1"/>
</dbReference>
<comment type="caution">
    <text evidence="4">The sequence shown here is derived from an EMBL/GenBank/DDBJ whole genome shotgun (WGS) entry which is preliminary data.</text>
</comment>
<dbReference type="RefSeq" id="WP_052242579.1">
    <property type="nucleotide sequence ID" value="NZ_JRVC01000018.1"/>
</dbReference>
<dbReference type="PROSITE" id="PS51462">
    <property type="entry name" value="NUDIX"/>
    <property type="match status" value="1"/>
</dbReference>
<protein>
    <submittedName>
        <fullName evidence="4">NUDIX hydrolase</fullName>
    </submittedName>
</protein>
<dbReference type="EMBL" id="JRVC01000018">
    <property type="protein sequence ID" value="KHS44112.1"/>
    <property type="molecule type" value="Genomic_DNA"/>
</dbReference>
<evidence type="ECO:0000256" key="2">
    <source>
        <dbReference type="ARBA" id="ARBA00022801"/>
    </source>
</evidence>
<dbReference type="PROSITE" id="PS00893">
    <property type="entry name" value="NUDIX_BOX"/>
    <property type="match status" value="1"/>
</dbReference>
<evidence type="ECO:0000313" key="4">
    <source>
        <dbReference type="EMBL" id="KHS44112.1"/>
    </source>
</evidence>
<evidence type="ECO:0000313" key="5">
    <source>
        <dbReference type="Proteomes" id="UP000031338"/>
    </source>
</evidence>
<dbReference type="STRING" id="48936.NJ75_03320"/>
<keyword evidence="5" id="KW-1185">Reference proteome</keyword>
<evidence type="ECO:0000256" key="1">
    <source>
        <dbReference type="ARBA" id="ARBA00001946"/>
    </source>
</evidence>
<dbReference type="AlphaFoldDB" id="A0A0B8ZD32"/>
<accession>A0A0B8ZD32</accession>
<dbReference type="InterPro" id="IPR015797">
    <property type="entry name" value="NUDIX_hydrolase-like_dom_sf"/>
</dbReference>
<sequence>MLHFLPGPLHRTLLRTAHAARLWYWRITRKRVRGCNVIAVNAAGEVLLVRHSYHARDTWMLPGGGLGRDERPEVTASRELLEETGCILDAPRHLGTVVLDRKGWTNAIELVVGTTGDLPAADGREIEEARFFAAEALPANTSGPVREMVARWLADQNGSSA</sequence>
<comment type="cofactor">
    <cofactor evidence="1">
        <name>Mg(2+)</name>
        <dbReference type="ChEBI" id="CHEBI:18420"/>
    </cofactor>
</comment>
<organism evidence="4 5">
    <name type="scientific">Novosphingobium subterraneum</name>
    <dbReference type="NCBI Taxonomy" id="48936"/>
    <lineage>
        <taxon>Bacteria</taxon>
        <taxon>Pseudomonadati</taxon>
        <taxon>Pseudomonadota</taxon>
        <taxon>Alphaproteobacteria</taxon>
        <taxon>Sphingomonadales</taxon>
        <taxon>Sphingomonadaceae</taxon>
        <taxon>Novosphingobium</taxon>
    </lineage>
</organism>
<dbReference type="SUPFAM" id="SSF55811">
    <property type="entry name" value="Nudix"/>
    <property type="match status" value="1"/>
</dbReference>
<dbReference type="Proteomes" id="UP000031338">
    <property type="component" value="Unassembled WGS sequence"/>
</dbReference>
<name>A0A0B8ZD32_9SPHN</name>
<dbReference type="Gene3D" id="3.90.79.10">
    <property type="entry name" value="Nucleoside Triphosphate Pyrophosphohydrolase"/>
    <property type="match status" value="1"/>
</dbReference>
<dbReference type="PANTHER" id="PTHR43046">
    <property type="entry name" value="GDP-MANNOSE MANNOSYL HYDROLASE"/>
    <property type="match status" value="1"/>
</dbReference>
<keyword evidence="2 4" id="KW-0378">Hydrolase</keyword>
<dbReference type="GO" id="GO:0016787">
    <property type="term" value="F:hydrolase activity"/>
    <property type="evidence" value="ECO:0007669"/>
    <property type="project" value="UniProtKB-KW"/>
</dbReference>
<proteinExistence type="predicted"/>
<dbReference type="PATRIC" id="fig|48936.3.peg.3342"/>
<gene>
    <name evidence="4" type="ORF">NJ75_03320</name>
</gene>
<feature type="domain" description="Nudix hydrolase" evidence="3">
    <location>
        <begin position="30"/>
        <end position="154"/>
    </location>
</feature>
<dbReference type="InterPro" id="IPR000086">
    <property type="entry name" value="NUDIX_hydrolase_dom"/>
</dbReference>